<comment type="caution">
    <text evidence="2">The sequence shown here is derived from an EMBL/GenBank/DDBJ whole genome shotgun (WGS) entry which is preliminary data.</text>
</comment>
<organism evidence="2 3">
    <name type="scientific">Cardiocondyla obscurior</name>
    <dbReference type="NCBI Taxonomy" id="286306"/>
    <lineage>
        <taxon>Eukaryota</taxon>
        <taxon>Metazoa</taxon>
        <taxon>Ecdysozoa</taxon>
        <taxon>Arthropoda</taxon>
        <taxon>Hexapoda</taxon>
        <taxon>Insecta</taxon>
        <taxon>Pterygota</taxon>
        <taxon>Neoptera</taxon>
        <taxon>Endopterygota</taxon>
        <taxon>Hymenoptera</taxon>
        <taxon>Apocrita</taxon>
        <taxon>Aculeata</taxon>
        <taxon>Formicoidea</taxon>
        <taxon>Formicidae</taxon>
        <taxon>Myrmicinae</taxon>
        <taxon>Cardiocondyla</taxon>
    </lineage>
</organism>
<evidence type="ECO:0000313" key="3">
    <source>
        <dbReference type="Proteomes" id="UP001430953"/>
    </source>
</evidence>
<dbReference type="EMBL" id="JADYXP020000007">
    <property type="protein sequence ID" value="KAL0120691.1"/>
    <property type="molecule type" value="Genomic_DNA"/>
</dbReference>
<feature type="region of interest" description="Disordered" evidence="1">
    <location>
        <begin position="49"/>
        <end position="69"/>
    </location>
</feature>
<accession>A0AAW2G3T4</accession>
<proteinExistence type="predicted"/>
<dbReference type="AlphaFoldDB" id="A0AAW2G3T4"/>
<evidence type="ECO:0000313" key="2">
    <source>
        <dbReference type="EMBL" id="KAL0120691.1"/>
    </source>
</evidence>
<gene>
    <name evidence="2" type="ORF">PUN28_008394</name>
</gene>
<sequence>MCNIRRKRTRTATAELNWTYRRLAKDGTRLAVCLYVERYKSFNLPPHARAGRSAAQRNVKSMKRNETRSRRELHRKILIEI</sequence>
<evidence type="ECO:0000256" key="1">
    <source>
        <dbReference type="SAM" id="MobiDB-lite"/>
    </source>
</evidence>
<keyword evidence="3" id="KW-1185">Reference proteome</keyword>
<name>A0AAW2G3T4_9HYME</name>
<reference evidence="2 3" key="1">
    <citation type="submission" date="2023-03" db="EMBL/GenBank/DDBJ databases">
        <title>High recombination rates correlate with genetic variation in Cardiocondyla obscurior ants.</title>
        <authorList>
            <person name="Errbii M."/>
        </authorList>
    </citation>
    <scope>NUCLEOTIDE SEQUENCE [LARGE SCALE GENOMIC DNA]</scope>
    <source>
        <strain evidence="2">Alpha-2009</strain>
        <tissue evidence="2">Whole body</tissue>
    </source>
</reference>
<protein>
    <submittedName>
        <fullName evidence="2">Uncharacterized protein</fullName>
    </submittedName>
</protein>
<dbReference type="Proteomes" id="UP001430953">
    <property type="component" value="Unassembled WGS sequence"/>
</dbReference>